<dbReference type="SUPFAM" id="SSF117916">
    <property type="entry name" value="Fe-S cluster assembly (FSCA) domain-like"/>
    <property type="match status" value="1"/>
</dbReference>
<dbReference type="PANTHER" id="PTHR42831:SF1">
    <property type="entry name" value="FE-S PROTEIN MATURATION AUXILIARY FACTOR YITW"/>
    <property type="match status" value="1"/>
</dbReference>
<name>A0A101FWB4_9CHLR</name>
<gene>
    <name evidence="2" type="ORF">XD73_1470</name>
</gene>
<dbReference type="Gene3D" id="3.30.300.130">
    <property type="entry name" value="Fe-S cluster assembly (FSCA)"/>
    <property type="match status" value="1"/>
</dbReference>
<proteinExistence type="predicted"/>
<organism evidence="2 3">
    <name type="scientific">Anaerolinea thermophila</name>
    <dbReference type="NCBI Taxonomy" id="167964"/>
    <lineage>
        <taxon>Bacteria</taxon>
        <taxon>Bacillati</taxon>
        <taxon>Chloroflexota</taxon>
        <taxon>Anaerolineae</taxon>
        <taxon>Anaerolineales</taxon>
        <taxon>Anaerolineaceae</taxon>
        <taxon>Anaerolinea</taxon>
    </lineage>
</organism>
<feature type="domain" description="MIP18 family-like" evidence="1">
    <location>
        <begin position="30"/>
        <end position="85"/>
    </location>
</feature>
<accession>A0A101FWB4</accession>
<dbReference type="InterPro" id="IPR052339">
    <property type="entry name" value="Fe-S_Maturation_MIP18"/>
</dbReference>
<protein>
    <recommendedName>
        <fullName evidence="1">MIP18 family-like domain-containing protein</fullName>
    </recommendedName>
</protein>
<dbReference type="Proteomes" id="UP000064249">
    <property type="component" value="Unassembled WGS sequence"/>
</dbReference>
<comment type="caution">
    <text evidence="2">The sequence shown here is derived from an EMBL/GenBank/DDBJ whole genome shotgun (WGS) entry which is preliminary data.</text>
</comment>
<dbReference type="InterPro" id="IPR002744">
    <property type="entry name" value="MIP18-like"/>
</dbReference>
<reference evidence="2 3" key="1">
    <citation type="journal article" date="2015" name="MBio">
        <title>Genome-Resolved Metagenomic Analysis Reveals Roles for Candidate Phyla and Other Microbial Community Members in Biogeochemical Transformations in Oil Reservoirs.</title>
        <authorList>
            <person name="Hu P."/>
            <person name="Tom L."/>
            <person name="Singh A."/>
            <person name="Thomas B.C."/>
            <person name="Baker B.J."/>
            <person name="Piceno Y.M."/>
            <person name="Andersen G.L."/>
            <person name="Banfield J.F."/>
        </authorList>
    </citation>
    <scope>NUCLEOTIDE SEQUENCE [LARGE SCALE GENOMIC DNA]</scope>
    <source>
        <strain evidence="2">46_16</strain>
    </source>
</reference>
<sequence length="115" mass="13075">MNDNSIDNMPIWDIENSHPDYVPALEDGFSEIIDPELGLNILELGLVRNIEVKSDHAVITMILTTPFCPYGPSIMESTRKKAETILEMPTKINYGRETWDPTMMEEGLADDWGLY</sequence>
<dbReference type="AlphaFoldDB" id="A0A101FWB4"/>
<dbReference type="Pfam" id="PF01883">
    <property type="entry name" value="FeS_assembly_P"/>
    <property type="match status" value="1"/>
</dbReference>
<evidence type="ECO:0000313" key="3">
    <source>
        <dbReference type="Proteomes" id="UP000064249"/>
    </source>
</evidence>
<evidence type="ECO:0000313" key="2">
    <source>
        <dbReference type="EMBL" id="KUK45654.1"/>
    </source>
</evidence>
<dbReference type="EMBL" id="LGFU01000201">
    <property type="protein sequence ID" value="KUK45654.1"/>
    <property type="molecule type" value="Genomic_DNA"/>
</dbReference>
<dbReference type="PANTHER" id="PTHR42831">
    <property type="entry name" value="FE-S PROTEIN MATURATION AUXILIARY FACTOR YITW"/>
    <property type="match status" value="1"/>
</dbReference>
<evidence type="ECO:0000259" key="1">
    <source>
        <dbReference type="Pfam" id="PF01883"/>
    </source>
</evidence>
<dbReference type="InterPro" id="IPR034904">
    <property type="entry name" value="FSCA_dom_sf"/>
</dbReference>